<feature type="domain" description="Dynamin-type G" evidence="5">
    <location>
        <begin position="38"/>
        <end position="323"/>
    </location>
</feature>
<dbReference type="GO" id="GO:0005525">
    <property type="term" value="F:GTP binding"/>
    <property type="evidence" value="ECO:0007669"/>
    <property type="project" value="InterPro"/>
</dbReference>
<dbReference type="PROSITE" id="PS51388">
    <property type="entry name" value="GED"/>
    <property type="match status" value="1"/>
</dbReference>
<feature type="region of interest" description="Disordered" evidence="3">
    <location>
        <begin position="686"/>
        <end position="723"/>
    </location>
</feature>
<dbReference type="OrthoDB" id="415706at2759"/>
<dbReference type="InterPro" id="IPR020850">
    <property type="entry name" value="GED_dom"/>
</dbReference>
<dbReference type="PRINTS" id="PR00195">
    <property type="entry name" value="DYNAMIN"/>
</dbReference>
<feature type="compositionally biased region" description="Basic and acidic residues" evidence="3">
    <location>
        <begin position="697"/>
        <end position="707"/>
    </location>
</feature>
<dbReference type="GO" id="GO:0003924">
    <property type="term" value="F:GTPase activity"/>
    <property type="evidence" value="ECO:0007669"/>
    <property type="project" value="InterPro"/>
</dbReference>
<name>A0A6J3LY50_9PEZI</name>
<dbReference type="CDD" id="cd08771">
    <property type="entry name" value="DLP_1"/>
    <property type="match status" value="1"/>
</dbReference>
<evidence type="ECO:0000259" key="4">
    <source>
        <dbReference type="PROSITE" id="PS51388"/>
    </source>
</evidence>
<dbReference type="GO" id="GO:0005874">
    <property type="term" value="C:microtubule"/>
    <property type="evidence" value="ECO:0007669"/>
    <property type="project" value="TreeGrafter"/>
</dbReference>
<dbReference type="GO" id="GO:0006897">
    <property type="term" value="P:endocytosis"/>
    <property type="evidence" value="ECO:0007669"/>
    <property type="project" value="TreeGrafter"/>
</dbReference>
<dbReference type="InterPro" id="IPR022812">
    <property type="entry name" value="Dynamin"/>
</dbReference>
<feature type="domain" description="GED" evidence="4">
    <location>
        <begin position="592"/>
        <end position="683"/>
    </location>
</feature>
<dbReference type="PANTHER" id="PTHR11566:SF149">
    <property type="entry name" value="GTPASE, PUTATIVE (AFU_ORTHOLOGUE AFUA_6G11890)-RELATED"/>
    <property type="match status" value="1"/>
</dbReference>
<dbReference type="Proteomes" id="UP000504637">
    <property type="component" value="Unplaced"/>
</dbReference>
<accession>A0A6J3LY50</accession>
<evidence type="ECO:0000259" key="5">
    <source>
        <dbReference type="PROSITE" id="PS51718"/>
    </source>
</evidence>
<dbReference type="SMART" id="SM00053">
    <property type="entry name" value="DYNc"/>
    <property type="match status" value="1"/>
</dbReference>
<dbReference type="PANTHER" id="PTHR11566">
    <property type="entry name" value="DYNAMIN"/>
    <property type="match status" value="1"/>
</dbReference>
<dbReference type="GO" id="GO:0016020">
    <property type="term" value="C:membrane"/>
    <property type="evidence" value="ECO:0007669"/>
    <property type="project" value="TreeGrafter"/>
</dbReference>
<dbReference type="GO" id="GO:0000266">
    <property type="term" value="P:mitochondrial fission"/>
    <property type="evidence" value="ECO:0007669"/>
    <property type="project" value="TreeGrafter"/>
</dbReference>
<dbReference type="GO" id="GO:0048312">
    <property type="term" value="P:intracellular distribution of mitochondria"/>
    <property type="evidence" value="ECO:0007669"/>
    <property type="project" value="TreeGrafter"/>
</dbReference>
<sequence>MSTPQAFDTMQLMGLQPTKHLELLDVVDKLRAQGLNEHVDLPQLIVCGDQSSGKSSVLSAISGVPFPKKENLCTRFATEVVLRRDDTMRENKICVTITPSSTRPRTDRRALDSFTRELNSMDDLPSTIDDATIAMGLDMTGSAFSADILRLEVRGPQMPQLTIVDLPGLVHTESKYQSADDIALVNSLVSEYMSQERSIILAVVSAKNDYVNQIVLTKTRQVDPRGLRTLGIITKPDALHPDSAGERSFIELAQNVDITFSLGWHVVRNKDSNEPADWDRDTLEAEFFQGSQFGRLDPKSRGIVALRERLSEVLFQQIQRELPGLISEILDATEETRVRLNRMGRSRATALEKQMFVMELGSKFSHICSAACEGLYESPFFDEFNSSTVDRRLRAVVQNANIGFAASMLDAPPTLPIDRSKNAAPSLAQRAKELVRSYRGKELPGTFNPNLVGQLFRELSRSWFDHARGHITAVWIHARTTVVAILNEVAEQDVRDICLKKIADPDLVLMQEEMTTRLDDYMLEFRRQPITYNHYLTETVQKVKYEREYAEARVRCMTLFANGALRSSDDVDSITRTIIKKPTEPDMDAIAAQELTDYTEAYYKVALKRVIDEVPSHVIEPAIMTHLPRIFDPSKILQMPEDLIEAIGGESDARKALRETLQAKLDVFTRSSRICKIYSDGTAQSHPTLGLSAPKTSPEKVATRSPDDGEMEDAPATPESAVEVPAAIEEFGWTIPSLSTKKDKKSKVARAKGIFE</sequence>
<reference evidence="7" key="1">
    <citation type="submission" date="2020-01" db="EMBL/GenBank/DDBJ databases">
        <authorList>
            <consortium name="DOE Joint Genome Institute"/>
            <person name="Haridas S."/>
            <person name="Albert R."/>
            <person name="Binder M."/>
            <person name="Bloem J."/>
            <person name="Labutti K."/>
            <person name="Salamov A."/>
            <person name="Andreopoulos B."/>
            <person name="Baker S.E."/>
            <person name="Barry K."/>
            <person name="Bills G."/>
            <person name="Bluhm B.H."/>
            <person name="Cannon C."/>
            <person name="Castanera R."/>
            <person name="Culley D.E."/>
            <person name="Daum C."/>
            <person name="Ezra D."/>
            <person name="Gonzalez J.B."/>
            <person name="Henrissat B."/>
            <person name="Kuo A."/>
            <person name="Liang C."/>
            <person name="Lipzen A."/>
            <person name="Lutzoni F."/>
            <person name="Magnuson J."/>
            <person name="Mondo S."/>
            <person name="Nolan M."/>
            <person name="Ohm R."/>
            <person name="Pangilinan J."/>
            <person name="Park H.-J."/>
            <person name="Ramirez L."/>
            <person name="Alfaro M."/>
            <person name="Sun H."/>
            <person name="Tritt A."/>
            <person name="Yoshinaga Y."/>
            <person name="Zwiers L.-H."/>
            <person name="Turgeon B.G."/>
            <person name="Goodwin S.B."/>
            <person name="Spatafora J.W."/>
            <person name="Crous P.W."/>
            <person name="Grigoriev I.V."/>
        </authorList>
    </citation>
    <scope>NUCLEOTIDE SEQUENCE</scope>
    <source>
        <strain evidence="7">CBS 342.82</strain>
    </source>
</reference>
<reference evidence="7" key="2">
    <citation type="submission" date="2020-04" db="EMBL/GenBank/DDBJ databases">
        <authorList>
            <consortium name="NCBI Genome Project"/>
        </authorList>
    </citation>
    <scope>NUCLEOTIDE SEQUENCE</scope>
    <source>
        <strain evidence="7">CBS 342.82</strain>
    </source>
</reference>
<keyword evidence="2" id="KW-0342">GTP-binding</keyword>
<dbReference type="GO" id="GO:0005739">
    <property type="term" value="C:mitochondrion"/>
    <property type="evidence" value="ECO:0007669"/>
    <property type="project" value="TreeGrafter"/>
</dbReference>
<dbReference type="FunFam" id="3.40.50.300:FF:001425">
    <property type="entry name" value="Dynamin GTPase, putative"/>
    <property type="match status" value="1"/>
</dbReference>
<dbReference type="InterPro" id="IPR045063">
    <property type="entry name" value="Dynamin_N"/>
</dbReference>
<dbReference type="GeneID" id="54363222"/>
<protein>
    <submittedName>
        <fullName evidence="7">Dynamin family protein</fullName>
    </submittedName>
</protein>
<dbReference type="GO" id="GO:0016559">
    <property type="term" value="P:peroxisome fission"/>
    <property type="evidence" value="ECO:0007669"/>
    <property type="project" value="TreeGrafter"/>
</dbReference>
<keyword evidence="1" id="KW-0547">Nucleotide-binding</keyword>
<dbReference type="GO" id="GO:0008017">
    <property type="term" value="F:microtubule binding"/>
    <property type="evidence" value="ECO:0007669"/>
    <property type="project" value="TreeGrafter"/>
</dbReference>
<keyword evidence="6" id="KW-1185">Reference proteome</keyword>
<evidence type="ECO:0000256" key="2">
    <source>
        <dbReference type="ARBA" id="ARBA00023134"/>
    </source>
</evidence>
<proteinExistence type="predicted"/>
<dbReference type="InterPro" id="IPR027417">
    <property type="entry name" value="P-loop_NTPase"/>
</dbReference>
<gene>
    <name evidence="7" type="ORF">K489DRAFT_382624</name>
</gene>
<dbReference type="InterPro" id="IPR000375">
    <property type="entry name" value="Dynamin_stalk"/>
</dbReference>
<dbReference type="InterPro" id="IPR001401">
    <property type="entry name" value="Dynamin_GTPase"/>
</dbReference>
<dbReference type="Gene3D" id="1.20.120.1240">
    <property type="entry name" value="Dynamin, middle domain"/>
    <property type="match status" value="1"/>
</dbReference>
<dbReference type="PROSITE" id="PS51718">
    <property type="entry name" value="G_DYNAMIN_2"/>
    <property type="match status" value="1"/>
</dbReference>
<dbReference type="Gene3D" id="3.40.50.300">
    <property type="entry name" value="P-loop containing nucleotide triphosphate hydrolases"/>
    <property type="match status" value="1"/>
</dbReference>
<dbReference type="RefSeq" id="XP_033457726.1">
    <property type="nucleotide sequence ID" value="XM_033605422.1"/>
</dbReference>
<reference evidence="7" key="3">
    <citation type="submission" date="2025-08" db="UniProtKB">
        <authorList>
            <consortium name="RefSeq"/>
        </authorList>
    </citation>
    <scope>IDENTIFICATION</scope>
    <source>
        <strain evidence="7">CBS 342.82</strain>
    </source>
</reference>
<evidence type="ECO:0000313" key="6">
    <source>
        <dbReference type="Proteomes" id="UP000504637"/>
    </source>
</evidence>
<evidence type="ECO:0000256" key="3">
    <source>
        <dbReference type="SAM" id="MobiDB-lite"/>
    </source>
</evidence>
<evidence type="ECO:0000256" key="1">
    <source>
        <dbReference type="ARBA" id="ARBA00022741"/>
    </source>
</evidence>
<evidence type="ECO:0000313" key="7">
    <source>
        <dbReference type="RefSeq" id="XP_033457726.1"/>
    </source>
</evidence>
<dbReference type="Pfam" id="PF01031">
    <property type="entry name" value="Dynamin_M"/>
    <property type="match status" value="1"/>
</dbReference>
<dbReference type="AlphaFoldDB" id="A0A6J3LY50"/>
<dbReference type="Pfam" id="PF00350">
    <property type="entry name" value="Dynamin_N"/>
    <property type="match status" value="1"/>
</dbReference>
<dbReference type="InterPro" id="IPR030381">
    <property type="entry name" value="G_DYNAMIN_dom"/>
</dbReference>
<dbReference type="SUPFAM" id="SSF52540">
    <property type="entry name" value="P-loop containing nucleoside triphosphate hydrolases"/>
    <property type="match status" value="1"/>
</dbReference>
<organism evidence="7">
    <name type="scientific">Dissoconium aciculare CBS 342.82</name>
    <dbReference type="NCBI Taxonomy" id="1314786"/>
    <lineage>
        <taxon>Eukaryota</taxon>
        <taxon>Fungi</taxon>
        <taxon>Dikarya</taxon>
        <taxon>Ascomycota</taxon>
        <taxon>Pezizomycotina</taxon>
        <taxon>Dothideomycetes</taxon>
        <taxon>Dothideomycetidae</taxon>
        <taxon>Mycosphaerellales</taxon>
        <taxon>Dissoconiaceae</taxon>
        <taxon>Dissoconium</taxon>
    </lineage>
</organism>